<evidence type="ECO:0000256" key="7">
    <source>
        <dbReference type="ARBA" id="ARBA00023033"/>
    </source>
</evidence>
<evidence type="ECO:0000313" key="11">
    <source>
        <dbReference type="EMBL" id="KAL0487941.1"/>
    </source>
</evidence>
<keyword evidence="5 9" id="KW-0560">Oxidoreductase</keyword>
<dbReference type="InterPro" id="IPR002401">
    <property type="entry name" value="Cyt_P450_E_grp-I"/>
</dbReference>
<dbReference type="GO" id="GO:0004497">
    <property type="term" value="F:monooxygenase activity"/>
    <property type="evidence" value="ECO:0007669"/>
    <property type="project" value="UniProtKB-KW"/>
</dbReference>
<accession>A0AAW2ZGS0</accession>
<comment type="caution">
    <text evidence="11">The sequence shown here is derived from an EMBL/GenBank/DDBJ whole genome shotgun (WGS) entry which is preliminary data.</text>
</comment>
<dbReference type="Pfam" id="PF00067">
    <property type="entry name" value="p450"/>
    <property type="match status" value="1"/>
</dbReference>
<evidence type="ECO:0000256" key="8">
    <source>
        <dbReference type="PIRSR" id="PIRSR602401-1"/>
    </source>
</evidence>
<feature type="transmembrane region" description="Helical" evidence="10">
    <location>
        <begin position="7"/>
        <end position="31"/>
    </location>
</feature>
<protein>
    <submittedName>
        <fullName evidence="11">Cholesterol 24-hydroxylase</fullName>
    </submittedName>
</protein>
<proteinExistence type="inferred from homology"/>
<dbReference type="InterPro" id="IPR017972">
    <property type="entry name" value="Cyt_P450_CS"/>
</dbReference>
<dbReference type="EMBL" id="JAOPGA020001388">
    <property type="protein sequence ID" value="KAL0487941.1"/>
    <property type="molecule type" value="Genomic_DNA"/>
</dbReference>
<evidence type="ECO:0000256" key="6">
    <source>
        <dbReference type="ARBA" id="ARBA00023004"/>
    </source>
</evidence>
<keyword evidence="10" id="KW-0812">Transmembrane</keyword>
<dbReference type="PRINTS" id="PR00385">
    <property type="entry name" value="P450"/>
</dbReference>
<keyword evidence="6 8" id="KW-0408">Iron</keyword>
<dbReference type="InterPro" id="IPR001128">
    <property type="entry name" value="Cyt_P450"/>
</dbReference>
<dbReference type="GO" id="GO:0016705">
    <property type="term" value="F:oxidoreductase activity, acting on paired donors, with incorporation or reduction of molecular oxygen"/>
    <property type="evidence" value="ECO:0007669"/>
    <property type="project" value="InterPro"/>
</dbReference>
<dbReference type="InterPro" id="IPR050476">
    <property type="entry name" value="Insect_CytP450_Detox"/>
</dbReference>
<keyword evidence="7 9" id="KW-0503">Monooxygenase</keyword>
<evidence type="ECO:0000256" key="10">
    <source>
        <dbReference type="SAM" id="Phobius"/>
    </source>
</evidence>
<dbReference type="AlphaFoldDB" id="A0AAW2ZGS0"/>
<dbReference type="PRINTS" id="PR00463">
    <property type="entry name" value="EP450I"/>
</dbReference>
<sequence length="507" mass="57948">MLQILQTVAYLFLSAVAIILLLIIIAVFAYFKNKRKLSHLPGYCQFIPAQLVKRNSFLSKYLYTNTEIVYSKVPEFIEKYGPVYKVVSAVGRPLIFITDGDFAKIITSKGYKLFEKDRNGSDKFHELFNGDNVFTVSDEVQWRKHRLLLNPAFTDDNLSDAVITFTNKTIQELMDKINKQSNVREVSSDMSGLTLDIIGRAGFGYEFGCTDASSRKTELSLSEKTKSLMGSFPTYFLTPTKFVRQNLKVGSLKALHDCKDSFVSEIAAIIAKRSKEGEEEAANDMLSLLLRAREEQGERFSDYELIANCFIMIVAGHETTSQTLSYALYLLAKHPHIQEEAYSFIKSKIPDHHSRSFNYIDYSENLSYIHNIFDETLRMYPVAVGVVRKLKSDLEFKGYKLPKDTAVFYNWSVEFVSEKNFTNPEQFIPNRWNDQGSGQNKIYTPFGIGNRSCIGKKFAKIESVLCLARLICNYKISLKDPNYVMDTDVNVTMQPAKPFFAIFTKRQ</sequence>
<gene>
    <name evidence="11" type="ORF">AKO1_015277</name>
</gene>
<dbReference type="Gene3D" id="1.10.630.10">
    <property type="entry name" value="Cytochrome P450"/>
    <property type="match status" value="1"/>
</dbReference>
<reference evidence="11 12" key="1">
    <citation type="submission" date="2024-03" db="EMBL/GenBank/DDBJ databases">
        <title>The Acrasis kona genome and developmental transcriptomes reveal deep origins of eukaryotic multicellular pathways.</title>
        <authorList>
            <person name="Sheikh S."/>
            <person name="Fu C.-J."/>
            <person name="Brown M.W."/>
            <person name="Baldauf S.L."/>
        </authorList>
    </citation>
    <scope>NUCLEOTIDE SEQUENCE [LARGE SCALE GENOMIC DNA]</scope>
    <source>
        <strain evidence="11 12">ATCC MYA-3509</strain>
    </source>
</reference>
<dbReference type="Proteomes" id="UP001431209">
    <property type="component" value="Unassembled WGS sequence"/>
</dbReference>
<organism evidence="11 12">
    <name type="scientific">Acrasis kona</name>
    <dbReference type="NCBI Taxonomy" id="1008807"/>
    <lineage>
        <taxon>Eukaryota</taxon>
        <taxon>Discoba</taxon>
        <taxon>Heterolobosea</taxon>
        <taxon>Tetramitia</taxon>
        <taxon>Eutetramitia</taxon>
        <taxon>Acrasidae</taxon>
        <taxon>Acrasis</taxon>
    </lineage>
</organism>
<name>A0AAW2ZGS0_9EUKA</name>
<dbReference type="InterPro" id="IPR036396">
    <property type="entry name" value="Cyt_P450_sf"/>
</dbReference>
<evidence type="ECO:0000256" key="5">
    <source>
        <dbReference type="ARBA" id="ARBA00023002"/>
    </source>
</evidence>
<comment type="cofactor">
    <cofactor evidence="1 8">
        <name>heme</name>
        <dbReference type="ChEBI" id="CHEBI:30413"/>
    </cofactor>
</comment>
<evidence type="ECO:0000313" key="12">
    <source>
        <dbReference type="Proteomes" id="UP001431209"/>
    </source>
</evidence>
<evidence type="ECO:0000256" key="4">
    <source>
        <dbReference type="ARBA" id="ARBA00022723"/>
    </source>
</evidence>
<keyword evidence="4 8" id="KW-0479">Metal-binding</keyword>
<keyword evidence="10" id="KW-1133">Transmembrane helix</keyword>
<dbReference type="PROSITE" id="PS00086">
    <property type="entry name" value="CYTOCHROME_P450"/>
    <property type="match status" value="1"/>
</dbReference>
<dbReference type="GO" id="GO:0020037">
    <property type="term" value="F:heme binding"/>
    <property type="evidence" value="ECO:0007669"/>
    <property type="project" value="InterPro"/>
</dbReference>
<evidence type="ECO:0000256" key="9">
    <source>
        <dbReference type="RuleBase" id="RU000461"/>
    </source>
</evidence>
<dbReference type="PANTHER" id="PTHR24292">
    <property type="entry name" value="CYTOCHROME P450"/>
    <property type="match status" value="1"/>
</dbReference>
<evidence type="ECO:0000256" key="1">
    <source>
        <dbReference type="ARBA" id="ARBA00001971"/>
    </source>
</evidence>
<keyword evidence="12" id="KW-1185">Reference proteome</keyword>
<comment type="similarity">
    <text evidence="2 9">Belongs to the cytochrome P450 family.</text>
</comment>
<keyword evidence="10" id="KW-0472">Membrane</keyword>
<dbReference type="GO" id="GO:0005506">
    <property type="term" value="F:iron ion binding"/>
    <property type="evidence" value="ECO:0007669"/>
    <property type="project" value="InterPro"/>
</dbReference>
<dbReference type="SUPFAM" id="SSF48264">
    <property type="entry name" value="Cytochrome P450"/>
    <property type="match status" value="1"/>
</dbReference>
<feature type="binding site" description="axial binding residue" evidence="8">
    <location>
        <position position="453"/>
    </location>
    <ligand>
        <name>heme</name>
        <dbReference type="ChEBI" id="CHEBI:30413"/>
    </ligand>
    <ligandPart>
        <name>Fe</name>
        <dbReference type="ChEBI" id="CHEBI:18248"/>
    </ligandPart>
</feature>
<keyword evidence="3 8" id="KW-0349">Heme</keyword>
<dbReference type="PANTHER" id="PTHR24292:SF102">
    <property type="entry name" value="CYTOCHROME P450 FAMILY-RELATED"/>
    <property type="match status" value="1"/>
</dbReference>
<evidence type="ECO:0000256" key="2">
    <source>
        <dbReference type="ARBA" id="ARBA00010617"/>
    </source>
</evidence>
<evidence type="ECO:0000256" key="3">
    <source>
        <dbReference type="ARBA" id="ARBA00022617"/>
    </source>
</evidence>